<dbReference type="InterPro" id="IPR008365">
    <property type="entry name" value="Prostanoid_rcpt"/>
</dbReference>
<feature type="transmembrane region" description="Helical" evidence="15">
    <location>
        <begin position="266"/>
        <end position="289"/>
    </location>
</feature>
<feature type="transmembrane region" description="Helical" evidence="15">
    <location>
        <begin position="202"/>
        <end position="223"/>
    </location>
</feature>
<feature type="transmembrane region" description="Helical" evidence="15">
    <location>
        <begin position="23"/>
        <end position="44"/>
    </location>
</feature>
<accession>F7A5D2</accession>
<organism evidence="17 18">
    <name type="scientific">Monodelphis domestica</name>
    <name type="common">Gray short-tailed opossum</name>
    <dbReference type="NCBI Taxonomy" id="13616"/>
    <lineage>
        <taxon>Eukaryota</taxon>
        <taxon>Metazoa</taxon>
        <taxon>Chordata</taxon>
        <taxon>Craniata</taxon>
        <taxon>Vertebrata</taxon>
        <taxon>Euteleostomi</taxon>
        <taxon>Mammalia</taxon>
        <taxon>Metatheria</taxon>
        <taxon>Didelphimorphia</taxon>
        <taxon>Didelphidae</taxon>
        <taxon>Monodelphis</taxon>
    </lineage>
</organism>
<dbReference type="GO" id="GO:0071380">
    <property type="term" value="P:cellular response to prostaglandin E stimulus"/>
    <property type="evidence" value="ECO:0000318"/>
    <property type="project" value="GO_Central"/>
</dbReference>
<name>F7A5D2_MONDO</name>
<evidence type="ECO:0000256" key="10">
    <source>
        <dbReference type="ARBA" id="ARBA00023224"/>
    </source>
</evidence>
<dbReference type="PROSITE" id="PS50262">
    <property type="entry name" value="G_PROTEIN_RECEP_F1_2"/>
    <property type="match status" value="1"/>
</dbReference>
<keyword evidence="4 15" id="KW-1133">Transmembrane helix</keyword>
<evidence type="ECO:0000256" key="9">
    <source>
        <dbReference type="ARBA" id="ARBA00023180"/>
    </source>
</evidence>
<protein>
    <recommendedName>
        <fullName evidence="12">Prostaglandin E2 receptor EP2 subtype</fullName>
    </recommendedName>
    <alternativeName>
        <fullName evidence="13">Prostanoid EP2 receptor</fullName>
    </alternativeName>
</protein>
<evidence type="ECO:0000256" key="5">
    <source>
        <dbReference type="ARBA" id="ARBA00023040"/>
    </source>
</evidence>
<dbReference type="InParanoid" id="F7A5D2"/>
<keyword evidence="9" id="KW-0325">Glycoprotein</keyword>
<dbReference type="PRINTS" id="PR01788">
    <property type="entry name" value="PROSTANOIDR"/>
</dbReference>
<feature type="transmembrane region" description="Helical" evidence="15">
    <location>
        <begin position="113"/>
        <end position="135"/>
    </location>
</feature>
<dbReference type="GO" id="GO:0005886">
    <property type="term" value="C:plasma membrane"/>
    <property type="evidence" value="ECO:0000318"/>
    <property type="project" value="GO_Central"/>
</dbReference>
<dbReference type="RefSeq" id="XP_001369794.1">
    <property type="nucleotide sequence ID" value="XM_001369757.4"/>
</dbReference>
<comment type="subcellular location">
    <subcellularLocation>
        <location evidence="1">Cell membrane</location>
        <topology evidence="1">Multi-pass membrane protein</topology>
    </subcellularLocation>
</comment>
<dbReference type="GO" id="GO:0004957">
    <property type="term" value="F:prostaglandin E receptor activity"/>
    <property type="evidence" value="ECO:0000318"/>
    <property type="project" value="GO_Central"/>
</dbReference>
<dbReference type="FunCoup" id="F7A5D2">
    <property type="interactions" value="775"/>
</dbReference>
<dbReference type="Bgee" id="ENSMODG00000014473">
    <property type="expression patterns" value="Expressed in placenta and 11 other cell types or tissues"/>
</dbReference>
<dbReference type="OMA" id="CSVSPFV"/>
<dbReference type="ExpressionAtlas" id="F7A5D2">
    <property type="expression patterns" value="baseline"/>
</dbReference>
<feature type="transmembrane region" description="Helical" evidence="15">
    <location>
        <begin position="155"/>
        <end position="176"/>
    </location>
</feature>
<proteinExistence type="inferred from homology"/>
<reference evidence="17 18" key="1">
    <citation type="journal article" date="2007" name="Nature">
        <title>Genome of the marsupial Monodelphis domestica reveals innovation in non-coding sequences.</title>
        <authorList>
            <person name="Mikkelsen T.S."/>
            <person name="Wakefield M.J."/>
            <person name="Aken B."/>
            <person name="Amemiya C.T."/>
            <person name="Chang J.L."/>
            <person name="Duke S."/>
            <person name="Garber M."/>
            <person name="Gentles A.J."/>
            <person name="Goodstadt L."/>
            <person name="Heger A."/>
            <person name="Jurka J."/>
            <person name="Kamal M."/>
            <person name="Mauceli E."/>
            <person name="Searle S.M."/>
            <person name="Sharpe T."/>
            <person name="Baker M.L."/>
            <person name="Batzer M.A."/>
            <person name="Benos P.V."/>
            <person name="Belov K."/>
            <person name="Clamp M."/>
            <person name="Cook A."/>
            <person name="Cuff J."/>
            <person name="Das R."/>
            <person name="Davidow L."/>
            <person name="Deakin J.E."/>
            <person name="Fazzari M.J."/>
            <person name="Glass J.L."/>
            <person name="Grabherr M."/>
            <person name="Greally J.M."/>
            <person name="Gu W."/>
            <person name="Hore T.A."/>
            <person name="Huttley G.A."/>
            <person name="Kleber M."/>
            <person name="Jirtle R.L."/>
            <person name="Koina E."/>
            <person name="Lee J.T."/>
            <person name="Mahony S."/>
            <person name="Marra M.A."/>
            <person name="Miller R.D."/>
            <person name="Nicholls R.D."/>
            <person name="Oda M."/>
            <person name="Papenfuss A.T."/>
            <person name="Parra Z.E."/>
            <person name="Pollock D.D."/>
            <person name="Ray D.A."/>
            <person name="Schein J.E."/>
            <person name="Speed T.P."/>
            <person name="Thompson K."/>
            <person name="VandeBerg J.L."/>
            <person name="Wade C.M."/>
            <person name="Walker J.A."/>
            <person name="Waters P.D."/>
            <person name="Webber C."/>
            <person name="Weidman J.R."/>
            <person name="Xie X."/>
            <person name="Zody M.C."/>
            <person name="Baldwin J."/>
            <person name="Abdouelleil A."/>
            <person name="Abdulkadir J."/>
            <person name="Abebe A."/>
            <person name="Abera B."/>
            <person name="Abreu J."/>
            <person name="Acer S.C."/>
            <person name="Aftuck L."/>
            <person name="Alexander A."/>
            <person name="An P."/>
            <person name="Anderson E."/>
            <person name="Anderson S."/>
            <person name="Arachi H."/>
            <person name="Azer M."/>
            <person name="Bachantsang P."/>
            <person name="Barry A."/>
            <person name="Bayul T."/>
            <person name="Berlin A."/>
            <person name="Bessette D."/>
            <person name="Bloom T."/>
            <person name="Bloom T."/>
            <person name="Boguslavskiy L."/>
            <person name="Bonnet C."/>
            <person name="Boukhgalter B."/>
            <person name="Bourzgui I."/>
            <person name="Brown A."/>
            <person name="Cahill P."/>
            <person name="Channer S."/>
            <person name="Cheshatsang Y."/>
            <person name="Chuda L."/>
            <person name="Citroen M."/>
            <person name="Collymore A."/>
            <person name="Cooke P."/>
            <person name="Costello M."/>
            <person name="D'Aco K."/>
            <person name="Daza R."/>
            <person name="De Haan G."/>
            <person name="DeGray S."/>
            <person name="DeMaso C."/>
            <person name="Dhargay N."/>
            <person name="Dooley K."/>
            <person name="Dooley E."/>
            <person name="Doricent M."/>
            <person name="Dorje P."/>
            <person name="Dorjee K."/>
            <person name="Dupes A."/>
            <person name="Elong R."/>
            <person name="Falk J."/>
            <person name="Farina A."/>
            <person name="Faro S."/>
            <person name="Ferguson D."/>
            <person name="Fisher S."/>
            <person name="Foley C.D."/>
            <person name="Franke A."/>
            <person name="Friedrich D."/>
            <person name="Gadbois L."/>
            <person name="Gearin G."/>
            <person name="Gearin C.R."/>
            <person name="Giannoukos G."/>
            <person name="Goode T."/>
            <person name="Graham J."/>
            <person name="Grandbois E."/>
            <person name="Grewal S."/>
            <person name="Gyaltsen K."/>
            <person name="Hafez N."/>
            <person name="Hagos B."/>
            <person name="Hall J."/>
            <person name="Henson C."/>
            <person name="Hollinger A."/>
            <person name="Honan T."/>
            <person name="Huard M.D."/>
            <person name="Hughes L."/>
            <person name="Hurhula B."/>
            <person name="Husby M.E."/>
            <person name="Kamat A."/>
            <person name="Kanga B."/>
            <person name="Kashin S."/>
            <person name="Khazanovich D."/>
            <person name="Kisner P."/>
            <person name="Lance K."/>
            <person name="Lara M."/>
            <person name="Lee W."/>
            <person name="Lennon N."/>
            <person name="Letendre F."/>
            <person name="LeVine R."/>
            <person name="Lipovsky A."/>
            <person name="Liu X."/>
            <person name="Liu J."/>
            <person name="Liu S."/>
            <person name="Lokyitsang T."/>
            <person name="Lokyitsang Y."/>
            <person name="Lubonja R."/>
            <person name="Lui A."/>
            <person name="MacDonald P."/>
            <person name="Magnisalis V."/>
            <person name="Maru K."/>
            <person name="Matthews C."/>
            <person name="McCusker W."/>
            <person name="McDonough S."/>
            <person name="Mehta T."/>
            <person name="Meldrim J."/>
            <person name="Meneus L."/>
            <person name="Mihai O."/>
            <person name="Mihalev A."/>
            <person name="Mihova T."/>
            <person name="Mittelman R."/>
            <person name="Mlenga V."/>
            <person name="Montmayeur A."/>
            <person name="Mulrain L."/>
            <person name="Navidi A."/>
            <person name="Naylor J."/>
            <person name="Negash T."/>
            <person name="Nguyen T."/>
            <person name="Nguyen N."/>
            <person name="Nicol R."/>
            <person name="Norbu C."/>
            <person name="Norbu N."/>
            <person name="Novod N."/>
            <person name="O'Neill B."/>
            <person name="Osman S."/>
            <person name="Markiewicz E."/>
            <person name="Oyono O.L."/>
            <person name="Patti C."/>
            <person name="Phunkhang P."/>
            <person name="Pierre F."/>
            <person name="Priest M."/>
            <person name="Raghuraman S."/>
            <person name="Rege F."/>
            <person name="Reyes R."/>
            <person name="Rise C."/>
            <person name="Rogov P."/>
            <person name="Ross K."/>
            <person name="Ryan E."/>
            <person name="Settipalli S."/>
            <person name="Shea T."/>
            <person name="Sherpa N."/>
            <person name="Shi L."/>
            <person name="Shih D."/>
            <person name="Sparrow T."/>
            <person name="Spaulding J."/>
            <person name="Stalker J."/>
            <person name="Stange-Thomann N."/>
            <person name="Stavropoulos S."/>
            <person name="Stone C."/>
            <person name="Strader C."/>
            <person name="Tesfaye S."/>
            <person name="Thomson T."/>
            <person name="Thoulutsang Y."/>
            <person name="Thoulutsang D."/>
            <person name="Topham K."/>
            <person name="Topping I."/>
            <person name="Tsamla T."/>
            <person name="Vassiliev H."/>
            <person name="Vo A."/>
            <person name="Wangchuk T."/>
            <person name="Wangdi T."/>
            <person name="Weiand M."/>
            <person name="Wilkinson J."/>
            <person name="Wilson A."/>
            <person name="Yadav S."/>
            <person name="Young G."/>
            <person name="Yu Q."/>
            <person name="Zembek L."/>
            <person name="Zhong D."/>
            <person name="Zimmer A."/>
            <person name="Zwirko Z."/>
            <person name="Jaffe D.B."/>
            <person name="Alvarez P."/>
            <person name="Brockman W."/>
            <person name="Butler J."/>
            <person name="Chin C."/>
            <person name="Gnerre S."/>
            <person name="MacCallum I."/>
            <person name="Graves J.A."/>
            <person name="Ponting C.P."/>
            <person name="Breen M."/>
            <person name="Samollow P.B."/>
            <person name="Lander E.S."/>
            <person name="Lindblad-Toh K."/>
        </authorList>
    </citation>
    <scope>NUCLEOTIDE SEQUENCE [LARGE SCALE GENOMIC DNA]</scope>
</reference>
<evidence type="ECO:0000256" key="13">
    <source>
        <dbReference type="ARBA" id="ARBA00080542"/>
    </source>
</evidence>
<evidence type="ECO:0000256" key="2">
    <source>
        <dbReference type="ARBA" id="ARBA00022475"/>
    </source>
</evidence>
<dbReference type="GO" id="GO:0006954">
    <property type="term" value="P:inflammatory response"/>
    <property type="evidence" value="ECO:0000318"/>
    <property type="project" value="GO_Central"/>
</dbReference>
<keyword evidence="6 15" id="KW-0472">Membrane</keyword>
<evidence type="ECO:0000256" key="3">
    <source>
        <dbReference type="ARBA" id="ARBA00022692"/>
    </source>
</evidence>
<evidence type="ECO:0000259" key="16">
    <source>
        <dbReference type="PROSITE" id="PS50262"/>
    </source>
</evidence>
<keyword evidence="7" id="KW-1015">Disulfide bond</keyword>
<dbReference type="GO" id="GO:0007189">
    <property type="term" value="P:adenylate cyclase-activating G protein-coupled receptor signaling pathway"/>
    <property type="evidence" value="ECO:0000318"/>
    <property type="project" value="GO_Central"/>
</dbReference>
<dbReference type="Pfam" id="PF00001">
    <property type="entry name" value="7tm_1"/>
    <property type="match status" value="1"/>
</dbReference>
<dbReference type="InterPro" id="IPR000276">
    <property type="entry name" value="GPCR_Rhodpsn"/>
</dbReference>
<evidence type="ECO:0000256" key="6">
    <source>
        <dbReference type="ARBA" id="ARBA00023136"/>
    </source>
</evidence>
<keyword evidence="18" id="KW-1185">Reference proteome</keyword>
<dbReference type="PRINTS" id="PR00237">
    <property type="entry name" value="GPCRRHODOPSN"/>
</dbReference>
<dbReference type="GeneID" id="100015803"/>
<evidence type="ECO:0000256" key="4">
    <source>
        <dbReference type="ARBA" id="ARBA00022989"/>
    </source>
</evidence>
<keyword evidence="8 14" id="KW-0675">Receptor</keyword>
<dbReference type="GeneTree" id="ENSGT01050000244902"/>
<dbReference type="PANTHER" id="PTHR11866">
    <property type="entry name" value="G-PROTEIN COUPLED RECEPTOR FAMILY 1 MEMBER"/>
    <property type="match status" value="1"/>
</dbReference>
<dbReference type="Ensembl" id="ENSMODT00000018417.3">
    <property type="protein sequence ID" value="ENSMODP00000018085.3"/>
    <property type="gene ID" value="ENSMODG00000014473.4"/>
</dbReference>
<evidence type="ECO:0000313" key="18">
    <source>
        <dbReference type="Proteomes" id="UP000002280"/>
    </source>
</evidence>
<feature type="transmembrane region" description="Helical" evidence="15">
    <location>
        <begin position="69"/>
        <end position="93"/>
    </location>
</feature>
<dbReference type="Proteomes" id="UP000002280">
    <property type="component" value="Chromosome 1"/>
</dbReference>
<dbReference type="SUPFAM" id="SSF81321">
    <property type="entry name" value="Family A G protein-coupled receptor-like"/>
    <property type="match status" value="1"/>
</dbReference>
<dbReference type="PROSITE" id="PS00237">
    <property type="entry name" value="G_PROTEIN_RECEP_F1_1"/>
    <property type="match status" value="1"/>
</dbReference>
<gene>
    <name evidence="17" type="primary">PTGER2</name>
</gene>
<dbReference type="CTD" id="5732"/>
<comment type="similarity">
    <text evidence="14">Belongs to the G-protein coupled receptor 1 family.</text>
</comment>
<evidence type="ECO:0000256" key="14">
    <source>
        <dbReference type="RuleBase" id="RU000688"/>
    </source>
</evidence>
<keyword evidence="2" id="KW-1003">Cell membrane</keyword>
<dbReference type="InterPro" id="IPR001923">
    <property type="entry name" value="Prostglndn_EP2_rcpt"/>
</dbReference>
<dbReference type="Gene3D" id="1.20.1070.10">
    <property type="entry name" value="Rhodopsin 7-helix transmembrane proteins"/>
    <property type="match status" value="1"/>
</dbReference>
<keyword evidence="5 14" id="KW-0297">G-protein coupled receptor</keyword>
<dbReference type="PANTHER" id="PTHR11866:SF8">
    <property type="entry name" value="PROSTAGLANDIN E2 RECEPTOR EP2 SUBTYPE"/>
    <property type="match status" value="1"/>
</dbReference>
<dbReference type="STRING" id="13616.ENSMODP00000018085"/>
<evidence type="ECO:0000256" key="1">
    <source>
        <dbReference type="ARBA" id="ARBA00004651"/>
    </source>
</evidence>
<keyword evidence="3 14" id="KW-0812">Transmembrane</keyword>
<comment type="function">
    <text evidence="11">Receptor for prostaglandin E2 (PGE2). The activity of this receptor is mediated by G(s) proteins that stimulate adenylate cyclase. The subsequent raise in intracellular cAMP is responsible for the relaxing effect of this receptor on smooth muscle.</text>
</comment>
<dbReference type="GO" id="GO:0007204">
    <property type="term" value="P:positive regulation of cytosolic calcium ion concentration"/>
    <property type="evidence" value="ECO:0000318"/>
    <property type="project" value="GO_Central"/>
</dbReference>
<dbReference type="KEGG" id="mdo:100015803"/>
<evidence type="ECO:0000256" key="15">
    <source>
        <dbReference type="SAM" id="Phobius"/>
    </source>
</evidence>
<dbReference type="AlphaFoldDB" id="F7A5D2"/>
<keyword evidence="10 14" id="KW-0807">Transducer</keyword>
<sequence>MTNISNSSDCKMRLWLPPGESPAISAAMFSAGVLGNLLALALLMRRWRSDSRRSDLDASECCCRTPISLFHLLVTELVFTDLLGTCLISPVVLASYSRNLTLVALASDGRMCIYFAFAMTFFSLATMLMLFAMALERCLSIGYPYFYERCITWRLGLVVLPGIYVFSLLFCSFPLLDNKQFVQYCPGTWCFIKHEKSPFLQIYATVLLLLIVSVLLCNFNVILNLARMHSRRKSIGRVPPLDRGRGSPGILKKGERMFMSEETDHLILLAIMTITFVICSLPITIYAYLTEPSSREEKWELLALRFLSINSIIDPWIFVILRPSVLRLMRSILYCEISLKVQDAPPT</sequence>
<feature type="transmembrane region" description="Helical" evidence="15">
    <location>
        <begin position="301"/>
        <end position="321"/>
    </location>
</feature>
<reference evidence="17" key="3">
    <citation type="submission" date="2025-09" db="UniProtKB">
        <authorList>
            <consortium name="Ensembl"/>
        </authorList>
    </citation>
    <scope>IDENTIFICATION</scope>
</reference>
<dbReference type="OrthoDB" id="5959154at2759"/>
<reference evidence="17" key="2">
    <citation type="submission" date="2025-08" db="UniProtKB">
        <authorList>
            <consortium name="Ensembl"/>
        </authorList>
    </citation>
    <scope>IDENTIFICATION</scope>
</reference>
<dbReference type="InterPro" id="IPR017452">
    <property type="entry name" value="GPCR_Rhodpsn_7TM"/>
</dbReference>
<dbReference type="FunFam" id="1.20.1070.10:FF:000212">
    <property type="entry name" value="Prostaglandin E2 receptor EP2 subtype"/>
    <property type="match status" value="1"/>
</dbReference>
<evidence type="ECO:0000313" key="17">
    <source>
        <dbReference type="Ensembl" id="ENSMODP00000018085.3"/>
    </source>
</evidence>
<evidence type="ECO:0000256" key="12">
    <source>
        <dbReference type="ARBA" id="ARBA00067998"/>
    </source>
</evidence>
<evidence type="ECO:0000256" key="11">
    <source>
        <dbReference type="ARBA" id="ARBA00055790"/>
    </source>
</evidence>
<evidence type="ECO:0000256" key="7">
    <source>
        <dbReference type="ARBA" id="ARBA00023157"/>
    </source>
</evidence>
<dbReference type="PRINTS" id="PR00581">
    <property type="entry name" value="PRSTNOIDEP2R"/>
</dbReference>
<dbReference type="eggNOG" id="KOG3656">
    <property type="taxonomic scope" value="Eukaryota"/>
</dbReference>
<evidence type="ECO:0000256" key="8">
    <source>
        <dbReference type="ARBA" id="ARBA00023170"/>
    </source>
</evidence>
<feature type="domain" description="G-protein coupled receptors family 1 profile" evidence="16">
    <location>
        <begin position="35"/>
        <end position="318"/>
    </location>
</feature>